<organism evidence="2">
    <name type="scientific">Caenorhabditis remanei</name>
    <name type="common">Caenorhabditis vulgaris</name>
    <dbReference type="NCBI Taxonomy" id="31234"/>
    <lineage>
        <taxon>Eukaryota</taxon>
        <taxon>Metazoa</taxon>
        <taxon>Ecdysozoa</taxon>
        <taxon>Nematoda</taxon>
        <taxon>Chromadorea</taxon>
        <taxon>Rhabditida</taxon>
        <taxon>Rhabditina</taxon>
        <taxon>Rhabditomorpha</taxon>
        <taxon>Rhabditoidea</taxon>
        <taxon>Rhabditidae</taxon>
        <taxon>Peloderinae</taxon>
        <taxon>Caenorhabditis</taxon>
    </lineage>
</organism>
<dbReference type="HOGENOM" id="CLU_179530_0_0_1"/>
<evidence type="ECO:0000313" key="1">
    <source>
        <dbReference type="EMBL" id="EFO95233.1"/>
    </source>
</evidence>
<dbReference type="OrthoDB" id="5783606at2759"/>
<accession>E3LI92</accession>
<dbReference type="Proteomes" id="UP000008281">
    <property type="component" value="Unassembled WGS sequence"/>
</dbReference>
<dbReference type="PANTHER" id="PTHR33272:SF3">
    <property type="entry name" value="DUF148 DOMAIN-CONTAINING PROTEIN-RELATED"/>
    <property type="match status" value="1"/>
</dbReference>
<dbReference type="eggNOG" id="ENOG502TIS8">
    <property type="taxonomic scope" value="Eukaryota"/>
</dbReference>
<protein>
    <submittedName>
        <fullName evidence="1">Uncharacterized protein</fullName>
    </submittedName>
</protein>
<name>E3LI92_CAERE</name>
<gene>
    <name evidence="1" type="ORF">CRE_08911</name>
</gene>
<evidence type="ECO:0000313" key="2">
    <source>
        <dbReference type="Proteomes" id="UP000008281"/>
    </source>
</evidence>
<dbReference type="EMBL" id="DS268409">
    <property type="protein sequence ID" value="EFO95233.1"/>
    <property type="molecule type" value="Genomic_DNA"/>
</dbReference>
<dbReference type="CTD" id="9820220"/>
<proteinExistence type="predicted"/>
<dbReference type="AlphaFoldDB" id="E3LI92"/>
<dbReference type="GeneID" id="9820220"/>
<dbReference type="Pfam" id="PF14747">
    <property type="entry name" value="DUF4473"/>
    <property type="match status" value="1"/>
</dbReference>
<dbReference type="OMA" id="FIEMQSS"/>
<dbReference type="KEGG" id="crq:GCK72_020275"/>
<dbReference type="RefSeq" id="XP_003116337.2">
    <property type="nucleotide sequence ID" value="XM_003116289.2"/>
</dbReference>
<keyword evidence="2" id="KW-1185">Reference proteome</keyword>
<dbReference type="InterPro" id="IPR027913">
    <property type="entry name" value="DUF4473"/>
</dbReference>
<sequence>MIFMQFLLLSACIAFLAVAAPITVKDRFIEMQSSGMSDNGVQALWDLVNKFKVEYPKHSKSKEATDKFMADFTVIAQNVVSSMSKEDQMVYRDYVKRHGLS</sequence>
<reference evidence="1" key="1">
    <citation type="submission" date="2007-07" db="EMBL/GenBank/DDBJ databases">
        <title>PCAP assembly of the Caenorhabditis remanei genome.</title>
        <authorList>
            <consortium name="The Caenorhabditis remanei Sequencing Consortium"/>
            <person name="Wilson R.K."/>
        </authorList>
    </citation>
    <scope>NUCLEOTIDE SEQUENCE [LARGE SCALE GENOMIC DNA]</scope>
    <source>
        <strain evidence="1">PB4641</strain>
    </source>
</reference>
<dbReference type="PANTHER" id="PTHR33272">
    <property type="entry name" value="PROTEIN CBG22877-RELATED"/>
    <property type="match status" value="1"/>
</dbReference>